<dbReference type="Pfam" id="PF12646">
    <property type="entry name" value="DUF3783"/>
    <property type="match status" value="1"/>
</dbReference>
<gene>
    <name evidence="1" type="ORF">C0187_07320</name>
</gene>
<sequence>MDNKKILIGGFPLNTIDLLKSNVTYEFSVLTSEDVDLVIADILTKESSVGDPLDIKVVLLNGFNREEIFSFIQIYKSLGLPKALFAMITTHSINWKLKDLIYHLIQEEKELKKIN</sequence>
<dbReference type="RefSeq" id="WP_424605007.1">
    <property type="nucleotide sequence ID" value="NZ_JBNAVA010000002.1"/>
</dbReference>
<dbReference type="AlphaFoldDB" id="A0A2J6WG91"/>
<dbReference type="Proteomes" id="UP000242881">
    <property type="component" value="Unassembled WGS sequence"/>
</dbReference>
<dbReference type="EMBL" id="PNIN01000076">
    <property type="protein sequence ID" value="PMP69350.1"/>
    <property type="molecule type" value="Genomic_DNA"/>
</dbReference>
<accession>A0A2J6WG91</accession>
<reference evidence="1 2" key="1">
    <citation type="submission" date="2018-01" db="EMBL/GenBank/DDBJ databases">
        <title>Metagenomic assembled genomes from two thermal pools in the Uzon Caldera, Kamchatka, Russia.</title>
        <authorList>
            <person name="Wilkins L."/>
            <person name="Ettinger C."/>
        </authorList>
    </citation>
    <scope>NUCLEOTIDE SEQUENCE [LARGE SCALE GENOMIC DNA]</scope>
    <source>
        <strain evidence="1">ZAV-05</strain>
    </source>
</reference>
<comment type="caution">
    <text evidence="1">The sequence shown here is derived from an EMBL/GenBank/DDBJ whole genome shotgun (WGS) entry which is preliminary data.</text>
</comment>
<dbReference type="InterPro" id="IPR016621">
    <property type="entry name" value="UCP014543"/>
</dbReference>
<evidence type="ECO:0008006" key="3">
    <source>
        <dbReference type="Google" id="ProtNLM"/>
    </source>
</evidence>
<name>A0A2J6WG91_9BACT</name>
<proteinExistence type="predicted"/>
<evidence type="ECO:0000313" key="1">
    <source>
        <dbReference type="EMBL" id="PMP69350.1"/>
    </source>
</evidence>
<organism evidence="1 2">
    <name type="scientific">Calditerrivibrio nitroreducens</name>
    <dbReference type="NCBI Taxonomy" id="477976"/>
    <lineage>
        <taxon>Bacteria</taxon>
        <taxon>Pseudomonadati</taxon>
        <taxon>Deferribacterota</taxon>
        <taxon>Deferribacteres</taxon>
        <taxon>Deferribacterales</taxon>
        <taxon>Calditerrivibrionaceae</taxon>
    </lineage>
</organism>
<protein>
    <recommendedName>
        <fullName evidence="3">DUF3783 domain-containing protein</fullName>
    </recommendedName>
</protein>
<evidence type="ECO:0000313" key="2">
    <source>
        <dbReference type="Proteomes" id="UP000242881"/>
    </source>
</evidence>